<name>A0AAV4VA77_CAEEX</name>
<evidence type="ECO:0000313" key="2">
    <source>
        <dbReference type="Proteomes" id="UP001054945"/>
    </source>
</evidence>
<protein>
    <submittedName>
        <fullName evidence="1">Uncharacterized protein</fullName>
    </submittedName>
</protein>
<accession>A0AAV4VA77</accession>
<evidence type="ECO:0000313" key="1">
    <source>
        <dbReference type="EMBL" id="GIY67192.1"/>
    </source>
</evidence>
<dbReference type="Proteomes" id="UP001054945">
    <property type="component" value="Unassembled WGS sequence"/>
</dbReference>
<dbReference type="EMBL" id="BPLR01014214">
    <property type="protein sequence ID" value="GIY67192.1"/>
    <property type="molecule type" value="Genomic_DNA"/>
</dbReference>
<dbReference type="AlphaFoldDB" id="A0AAV4VA77"/>
<organism evidence="1 2">
    <name type="scientific">Caerostris extrusa</name>
    <name type="common">Bark spider</name>
    <name type="synonym">Caerostris bankana</name>
    <dbReference type="NCBI Taxonomy" id="172846"/>
    <lineage>
        <taxon>Eukaryota</taxon>
        <taxon>Metazoa</taxon>
        <taxon>Ecdysozoa</taxon>
        <taxon>Arthropoda</taxon>
        <taxon>Chelicerata</taxon>
        <taxon>Arachnida</taxon>
        <taxon>Araneae</taxon>
        <taxon>Araneomorphae</taxon>
        <taxon>Entelegynae</taxon>
        <taxon>Araneoidea</taxon>
        <taxon>Araneidae</taxon>
        <taxon>Caerostris</taxon>
    </lineage>
</organism>
<sequence length="136" mass="16019">MNEKRRERFYGSQKRHPVGGVAVPTSISHRRVFVHFRIRNEGWGMQFLPMKGSEEKGFMVLKTTSSLWRRPASIFSSSRLLSISEYEMRIIWDRAQKAFCGELGEKICRDNYPFSSCEYEVRTYYVTLHYTYGDIG</sequence>
<keyword evidence="2" id="KW-1185">Reference proteome</keyword>
<comment type="caution">
    <text evidence="1">The sequence shown here is derived from an EMBL/GenBank/DDBJ whole genome shotgun (WGS) entry which is preliminary data.</text>
</comment>
<gene>
    <name evidence="1" type="ORF">CEXT_349521</name>
</gene>
<proteinExistence type="predicted"/>
<reference evidence="1 2" key="1">
    <citation type="submission" date="2021-06" db="EMBL/GenBank/DDBJ databases">
        <title>Caerostris extrusa draft genome.</title>
        <authorList>
            <person name="Kono N."/>
            <person name="Arakawa K."/>
        </authorList>
    </citation>
    <scope>NUCLEOTIDE SEQUENCE [LARGE SCALE GENOMIC DNA]</scope>
</reference>